<dbReference type="Pfam" id="PF09694">
    <property type="entry name" value="Gcw_chp"/>
    <property type="match status" value="1"/>
</dbReference>
<dbReference type="Proteomes" id="UP000247792">
    <property type="component" value="Unassembled WGS sequence"/>
</dbReference>
<dbReference type="AlphaFoldDB" id="A0A318JAB3"/>
<dbReference type="InterPro" id="IPR010239">
    <property type="entry name" value="CHP02001"/>
</dbReference>
<comment type="caution">
    <text evidence="2">The sequence shown here is derived from an EMBL/GenBank/DDBJ whole genome shotgun (WGS) entry which is preliminary data.</text>
</comment>
<evidence type="ECO:0000256" key="1">
    <source>
        <dbReference type="SAM" id="SignalP"/>
    </source>
</evidence>
<dbReference type="RefSeq" id="WP_110254758.1">
    <property type="nucleotide sequence ID" value="NZ_QJKB01000002.1"/>
</dbReference>
<proteinExistence type="predicted"/>
<reference evidence="2 3" key="1">
    <citation type="submission" date="2018-05" db="EMBL/GenBank/DDBJ databases">
        <title>Genomic Encyclopedia of Type Strains, Phase IV (KMG-IV): sequencing the most valuable type-strain genomes for metagenomic binning, comparative biology and taxonomic classification.</title>
        <authorList>
            <person name="Goeker M."/>
        </authorList>
    </citation>
    <scope>NUCLEOTIDE SEQUENCE [LARGE SCALE GENOMIC DNA]</scope>
    <source>
        <strain evidence="2 3">DSM 19792</strain>
    </source>
</reference>
<feature type="signal peptide" evidence="1">
    <location>
        <begin position="1"/>
        <end position="21"/>
    </location>
</feature>
<feature type="chain" id="PRO_5016396647" evidence="1">
    <location>
        <begin position="22"/>
        <end position="252"/>
    </location>
</feature>
<evidence type="ECO:0000313" key="3">
    <source>
        <dbReference type="Proteomes" id="UP000247792"/>
    </source>
</evidence>
<organism evidence="2 3">
    <name type="scientific">Undibacterium pigrum</name>
    <dbReference type="NCBI Taxonomy" id="401470"/>
    <lineage>
        <taxon>Bacteria</taxon>
        <taxon>Pseudomonadati</taxon>
        <taxon>Pseudomonadota</taxon>
        <taxon>Betaproteobacteria</taxon>
        <taxon>Burkholderiales</taxon>
        <taxon>Oxalobacteraceae</taxon>
        <taxon>Undibacterium</taxon>
    </lineage>
</organism>
<protein>
    <submittedName>
        <fullName evidence="2">Uncharacterized protein (TIGR02001 family)</fullName>
    </submittedName>
</protein>
<keyword evidence="1" id="KW-0732">Signal</keyword>
<dbReference type="NCBIfam" id="TIGR02001">
    <property type="entry name" value="gcw_chp"/>
    <property type="match status" value="1"/>
</dbReference>
<dbReference type="OrthoDB" id="9793561at2"/>
<evidence type="ECO:0000313" key="2">
    <source>
        <dbReference type="EMBL" id="PXX45312.1"/>
    </source>
</evidence>
<accession>A0A318JAB3</accession>
<dbReference type="EMBL" id="QJKB01000002">
    <property type="protein sequence ID" value="PXX45312.1"/>
    <property type="molecule type" value="Genomic_DNA"/>
</dbReference>
<gene>
    <name evidence="2" type="ORF">DFR42_102540</name>
</gene>
<name>A0A318JAB3_9BURK</name>
<keyword evidence="3" id="KW-1185">Reference proteome</keyword>
<sequence>MKKLVIAAAVATSFLGGFAHAEDAKPEAKPDNEVSFNVGVVSEYRYRAIAQSRLDPALQGGADYVHNPSGFYAGTWLSTIKWTKDAGGGGDLEWDLYAGKKGEIVKDISYDVGVLTYVYPSNGLNKVPGFADANTTEVYGQVGMGPFYVKYSHSVTNLFGFVDSKNSGYLDLGANVELPEGYNLAVHVGRQNIKNNGAYSYADWKIGLNKEFFGVNFGIAALGTNAEKKLYVTPAGKFTGKTTLVLSAVKTF</sequence>